<evidence type="ECO:0000256" key="3">
    <source>
        <dbReference type="ARBA" id="ARBA00022833"/>
    </source>
</evidence>
<dbReference type="EMBL" id="JADGJQ010000007">
    <property type="protein sequence ID" value="KAJ3183138.1"/>
    <property type="molecule type" value="Genomic_DNA"/>
</dbReference>
<protein>
    <recommendedName>
        <fullName evidence="5">MYND-type domain-containing protein</fullName>
    </recommendedName>
</protein>
<dbReference type="Proteomes" id="UP001212152">
    <property type="component" value="Unassembled WGS sequence"/>
</dbReference>
<proteinExistence type="predicted"/>
<keyword evidence="2" id="KW-0863">Zinc-finger</keyword>
<accession>A0AAD5XPX7</accession>
<feature type="compositionally biased region" description="Low complexity" evidence="4">
    <location>
        <begin position="122"/>
        <end position="140"/>
    </location>
</feature>
<dbReference type="SUPFAM" id="SSF144232">
    <property type="entry name" value="HIT/MYND zinc finger-like"/>
    <property type="match status" value="1"/>
</dbReference>
<gene>
    <name evidence="6" type="ORF">HDU87_007561</name>
</gene>
<evidence type="ECO:0000256" key="1">
    <source>
        <dbReference type="ARBA" id="ARBA00022723"/>
    </source>
</evidence>
<comment type="caution">
    <text evidence="6">The sequence shown here is derived from an EMBL/GenBank/DDBJ whole genome shotgun (WGS) entry which is preliminary data.</text>
</comment>
<keyword evidence="7" id="KW-1185">Reference proteome</keyword>
<sequence length="305" mass="33030">MAAIHTLTLGTNIVDNHVMRIFLPAHTPPSPLPSAHACDAHLVASKTNHSLPALLVFLGYLPQVRITRECIAEFAAKGCDADHLGTCVACAAVLPKGFLIVQRDVTAVKKNDEGGEGGAADGGSISSSSAATTTTTTTTTTTAIKHRLDGLAFRLSPRVLCVTCTAQFLATLKETRPPTAANRHPHRPLRMAWADPHTRSLMASGRYYCGRVCQRKDWVVHRGECHDRERGSSEEEEAEAQRQSRNFELPTHSPTDEDDDLTDIIENADDDDGTMQEDDDVDGDDIDDDIDDDDEDGPPLAPLEG</sequence>
<dbReference type="AlphaFoldDB" id="A0AAD5XPX7"/>
<dbReference type="Pfam" id="PF01753">
    <property type="entry name" value="zf-MYND"/>
    <property type="match status" value="1"/>
</dbReference>
<organism evidence="6 7">
    <name type="scientific">Geranomyces variabilis</name>
    <dbReference type="NCBI Taxonomy" id="109894"/>
    <lineage>
        <taxon>Eukaryota</taxon>
        <taxon>Fungi</taxon>
        <taxon>Fungi incertae sedis</taxon>
        <taxon>Chytridiomycota</taxon>
        <taxon>Chytridiomycota incertae sedis</taxon>
        <taxon>Chytridiomycetes</taxon>
        <taxon>Spizellomycetales</taxon>
        <taxon>Powellomycetaceae</taxon>
        <taxon>Geranomyces</taxon>
    </lineage>
</organism>
<evidence type="ECO:0000256" key="4">
    <source>
        <dbReference type="SAM" id="MobiDB-lite"/>
    </source>
</evidence>
<reference evidence="6" key="1">
    <citation type="submission" date="2020-05" db="EMBL/GenBank/DDBJ databases">
        <title>Phylogenomic resolution of chytrid fungi.</title>
        <authorList>
            <person name="Stajich J.E."/>
            <person name="Amses K."/>
            <person name="Simmons R."/>
            <person name="Seto K."/>
            <person name="Myers J."/>
            <person name="Bonds A."/>
            <person name="Quandt C.A."/>
            <person name="Barry K."/>
            <person name="Liu P."/>
            <person name="Grigoriev I."/>
            <person name="Longcore J.E."/>
            <person name="James T.Y."/>
        </authorList>
    </citation>
    <scope>NUCLEOTIDE SEQUENCE</scope>
    <source>
        <strain evidence="6">JEL0379</strain>
    </source>
</reference>
<name>A0AAD5XPX7_9FUNG</name>
<feature type="region of interest" description="Disordered" evidence="4">
    <location>
        <begin position="225"/>
        <end position="305"/>
    </location>
</feature>
<dbReference type="Gene3D" id="6.10.140.2220">
    <property type="match status" value="1"/>
</dbReference>
<evidence type="ECO:0000313" key="6">
    <source>
        <dbReference type="EMBL" id="KAJ3183138.1"/>
    </source>
</evidence>
<evidence type="ECO:0000313" key="7">
    <source>
        <dbReference type="Proteomes" id="UP001212152"/>
    </source>
</evidence>
<feature type="region of interest" description="Disordered" evidence="4">
    <location>
        <begin position="110"/>
        <end position="140"/>
    </location>
</feature>
<feature type="compositionally biased region" description="Acidic residues" evidence="4">
    <location>
        <begin position="256"/>
        <end position="297"/>
    </location>
</feature>
<dbReference type="GO" id="GO:0008270">
    <property type="term" value="F:zinc ion binding"/>
    <property type="evidence" value="ECO:0007669"/>
    <property type="project" value="UniProtKB-KW"/>
</dbReference>
<evidence type="ECO:0000256" key="2">
    <source>
        <dbReference type="ARBA" id="ARBA00022771"/>
    </source>
</evidence>
<keyword evidence="1" id="KW-0479">Metal-binding</keyword>
<evidence type="ECO:0000259" key="5">
    <source>
        <dbReference type="Pfam" id="PF01753"/>
    </source>
</evidence>
<keyword evidence="3" id="KW-0862">Zinc</keyword>
<dbReference type="InterPro" id="IPR002893">
    <property type="entry name" value="Znf_MYND"/>
</dbReference>
<feature type="domain" description="MYND-type" evidence="5">
    <location>
        <begin position="206"/>
        <end position="225"/>
    </location>
</feature>